<proteinExistence type="inferred from homology"/>
<dbReference type="InterPro" id="IPR039697">
    <property type="entry name" value="Alcohol_dehydrogenase_Fe"/>
</dbReference>
<dbReference type="GO" id="GO:0046872">
    <property type="term" value="F:metal ion binding"/>
    <property type="evidence" value="ECO:0007669"/>
    <property type="project" value="InterPro"/>
</dbReference>
<comment type="similarity">
    <text evidence="1">Belongs to the iron-containing alcohol dehydrogenase family.</text>
</comment>
<dbReference type="Pfam" id="PF00465">
    <property type="entry name" value="Fe-ADH"/>
    <property type="match status" value="1"/>
</dbReference>
<dbReference type="FunFam" id="1.20.1090.10:FF:000001">
    <property type="entry name" value="Aldehyde-alcohol dehydrogenase"/>
    <property type="match status" value="1"/>
</dbReference>
<evidence type="ECO:0000313" key="5">
    <source>
        <dbReference type="EMBL" id="KIL45245.1"/>
    </source>
</evidence>
<dbReference type="Pfam" id="PF25137">
    <property type="entry name" value="ADH_Fe_C"/>
    <property type="match status" value="1"/>
</dbReference>
<feature type="domain" description="Fe-containing alcohol dehydrogenase-like C-terminal" evidence="4">
    <location>
        <begin position="194"/>
        <end position="387"/>
    </location>
</feature>
<dbReference type="InterPro" id="IPR001670">
    <property type="entry name" value="ADH_Fe/GldA"/>
</dbReference>
<evidence type="ECO:0000313" key="6">
    <source>
        <dbReference type="Proteomes" id="UP000031938"/>
    </source>
</evidence>
<evidence type="ECO:0000259" key="4">
    <source>
        <dbReference type="Pfam" id="PF25137"/>
    </source>
</evidence>
<dbReference type="CDD" id="cd08551">
    <property type="entry name" value="Fe-ADH"/>
    <property type="match status" value="1"/>
</dbReference>
<dbReference type="GO" id="GO:0004022">
    <property type="term" value="F:alcohol dehydrogenase (NAD+) activity"/>
    <property type="evidence" value="ECO:0007669"/>
    <property type="project" value="TreeGrafter"/>
</dbReference>
<dbReference type="RefSeq" id="WP_041089550.1">
    <property type="nucleotide sequence ID" value="NZ_JXRP01000018.1"/>
</dbReference>
<dbReference type="InterPro" id="IPR056798">
    <property type="entry name" value="ADH_Fe_C"/>
</dbReference>
<organism evidence="5 6">
    <name type="scientific">Jeotgalibacillus soli</name>
    <dbReference type="NCBI Taxonomy" id="889306"/>
    <lineage>
        <taxon>Bacteria</taxon>
        <taxon>Bacillati</taxon>
        <taxon>Bacillota</taxon>
        <taxon>Bacilli</taxon>
        <taxon>Bacillales</taxon>
        <taxon>Caryophanaceae</taxon>
        <taxon>Jeotgalibacillus</taxon>
    </lineage>
</organism>
<feature type="domain" description="Alcohol dehydrogenase iron-type/glycerol dehydrogenase GldA" evidence="3">
    <location>
        <begin position="14"/>
        <end position="181"/>
    </location>
</feature>
<keyword evidence="2" id="KW-0560">Oxidoreductase</keyword>
<comment type="caution">
    <text evidence="5">The sequence shown here is derived from an EMBL/GenBank/DDBJ whole genome shotgun (WGS) entry which is preliminary data.</text>
</comment>
<dbReference type="SUPFAM" id="SSF56796">
    <property type="entry name" value="Dehydroquinate synthase-like"/>
    <property type="match status" value="1"/>
</dbReference>
<protein>
    <submittedName>
        <fullName evidence="5">Uncharacterized protein</fullName>
    </submittedName>
</protein>
<dbReference type="PANTHER" id="PTHR11496">
    <property type="entry name" value="ALCOHOL DEHYDROGENASE"/>
    <property type="match status" value="1"/>
</dbReference>
<dbReference type="AlphaFoldDB" id="A0A0C2R4P5"/>
<dbReference type="Gene3D" id="3.40.50.1970">
    <property type="match status" value="1"/>
</dbReference>
<dbReference type="PATRIC" id="fig|889306.3.peg.2801"/>
<evidence type="ECO:0000256" key="1">
    <source>
        <dbReference type="ARBA" id="ARBA00007358"/>
    </source>
</evidence>
<gene>
    <name evidence="5" type="ORF">KP78_27890</name>
</gene>
<dbReference type="PANTHER" id="PTHR11496:SF102">
    <property type="entry name" value="ALCOHOL DEHYDROGENASE 4"/>
    <property type="match status" value="1"/>
</dbReference>
<evidence type="ECO:0000256" key="2">
    <source>
        <dbReference type="ARBA" id="ARBA00023002"/>
    </source>
</evidence>
<dbReference type="Proteomes" id="UP000031938">
    <property type="component" value="Unassembled WGS sequence"/>
</dbReference>
<dbReference type="FunFam" id="3.40.50.1970:FF:000003">
    <property type="entry name" value="Alcohol dehydrogenase, iron-containing"/>
    <property type="match status" value="1"/>
</dbReference>
<dbReference type="STRING" id="889306.KP78_27890"/>
<evidence type="ECO:0000259" key="3">
    <source>
        <dbReference type="Pfam" id="PF00465"/>
    </source>
</evidence>
<dbReference type="Gene3D" id="1.20.1090.10">
    <property type="entry name" value="Dehydroquinate synthase-like - alpha domain"/>
    <property type="match status" value="1"/>
</dbReference>
<sequence length="389" mass="41996">MNLIKDSFEFGLHTQIHFGVNRIQELPEIIKKYNYKNVLICTDKGIASSGALDRLESILKDGEIKYEVFTEVEPDPTIRIVKKVEQFFIERNCDAIIGFGGGSSIDTAKGVSIAVANPGDLSKFEGKNQIPNKGPNVIAIPTTAGTGSEVTHATVLKDEDRKYKMGILSEHLHPKAAILDPALLTTLPKGLATMTGMDALSHAIESYTSNQAQPITEALGLYAIELIGKNLRPFAADRTNIEAASNMMLASTIAGAAFIWGRVAAVHALSHPLGGRYKIPHGLANSLLLPIVMKYNVSSNFQKFKNIAVQLGENVEGLSLREAAAKSVTAVEELIADLEIPTTLKEINIELSDEEVQVVAEEAFASGIANANPRQVSVKDLVSIINTIK</sequence>
<dbReference type="OrthoDB" id="9815791at2"/>
<reference evidence="5 6" key="1">
    <citation type="submission" date="2015-01" db="EMBL/GenBank/DDBJ databases">
        <title>Genome sequencing of Jeotgalibacillus soli.</title>
        <authorList>
            <person name="Goh K.M."/>
            <person name="Chan K.-G."/>
            <person name="Yaakop A.S."/>
            <person name="Ee R."/>
            <person name="Gan H.M."/>
            <person name="Chan C.S."/>
        </authorList>
    </citation>
    <scope>NUCLEOTIDE SEQUENCE [LARGE SCALE GENOMIC DNA]</scope>
    <source>
        <strain evidence="5 6">P9</strain>
    </source>
</reference>
<accession>A0A0C2R4P5</accession>
<name>A0A0C2R4P5_9BACL</name>
<dbReference type="EMBL" id="JXRP01000018">
    <property type="protein sequence ID" value="KIL45245.1"/>
    <property type="molecule type" value="Genomic_DNA"/>
</dbReference>
<keyword evidence="6" id="KW-1185">Reference proteome</keyword>